<organism evidence="1 2">
    <name type="scientific">Geobacter soli</name>
    <dbReference type="NCBI Taxonomy" id="1510391"/>
    <lineage>
        <taxon>Bacteria</taxon>
        <taxon>Pseudomonadati</taxon>
        <taxon>Thermodesulfobacteriota</taxon>
        <taxon>Desulfuromonadia</taxon>
        <taxon>Geobacterales</taxon>
        <taxon>Geobacteraceae</taxon>
        <taxon>Geobacter</taxon>
    </lineage>
</organism>
<keyword evidence="2" id="KW-1185">Reference proteome</keyword>
<dbReference type="AlphaFoldDB" id="A0A0C1QW31"/>
<accession>A0A0C1QW31</accession>
<comment type="caution">
    <text evidence="1">The sequence shown here is derived from an EMBL/GenBank/DDBJ whole genome shotgun (WGS) entry which is preliminary data.</text>
</comment>
<evidence type="ECO:0000313" key="2">
    <source>
        <dbReference type="Proteomes" id="UP000031433"/>
    </source>
</evidence>
<proteinExistence type="predicted"/>
<dbReference type="Proteomes" id="UP000031433">
    <property type="component" value="Unassembled WGS sequence"/>
</dbReference>
<reference evidence="1 2" key="1">
    <citation type="submission" date="2015-01" db="EMBL/GenBank/DDBJ databases">
        <title>Genome sequence of the anaerobic bacterium Geobacter soli GSS01, a dissimilatory Fe(III) reducer from soil.</title>
        <authorList>
            <person name="Yang G."/>
            <person name="Zhou S."/>
        </authorList>
    </citation>
    <scope>NUCLEOTIDE SEQUENCE [LARGE SCALE GENOMIC DNA]</scope>
    <source>
        <strain evidence="1 2">GSS01</strain>
    </source>
</reference>
<sequence>MLLEDVGNDVYKSWSTTKRRAEIAKLVEGYRSGLPAFILCRMTETIAGSRKRARRFLHEMMPTAERQEAAARESGPTAEFVRDCLL</sequence>
<dbReference type="EMBL" id="JXBL01000001">
    <property type="protein sequence ID" value="KIE42361.1"/>
    <property type="molecule type" value="Genomic_DNA"/>
</dbReference>
<gene>
    <name evidence="1" type="ORF">SE37_06835</name>
</gene>
<protein>
    <submittedName>
        <fullName evidence="1">Uncharacterized protein</fullName>
    </submittedName>
</protein>
<evidence type="ECO:0000313" key="1">
    <source>
        <dbReference type="EMBL" id="KIE42361.1"/>
    </source>
</evidence>
<name>A0A0C1QW31_9BACT</name>
<dbReference type="RefSeq" id="WP_039644867.1">
    <property type="nucleotide sequence ID" value="NZ_JXBL01000001.1"/>
</dbReference>